<accession>W2RTH9</accession>
<dbReference type="EMBL" id="KB822721">
    <property type="protein sequence ID" value="ETN39757.1"/>
    <property type="molecule type" value="Genomic_DNA"/>
</dbReference>
<keyword evidence="2" id="KW-1185">Reference proteome</keyword>
<proteinExistence type="predicted"/>
<evidence type="ECO:0000313" key="1">
    <source>
        <dbReference type="EMBL" id="ETN39757.1"/>
    </source>
</evidence>
<gene>
    <name evidence="1" type="ORF">HMPREF1541_05983</name>
</gene>
<dbReference type="InParanoid" id="W2RTH9"/>
<dbReference type="VEuPathDB" id="FungiDB:HMPREF1541_05983"/>
<dbReference type="Proteomes" id="UP000030752">
    <property type="component" value="Unassembled WGS sequence"/>
</dbReference>
<organism evidence="1 2">
    <name type="scientific">Cyphellophora europaea (strain CBS 101466)</name>
    <name type="common">Phialophora europaea</name>
    <dbReference type="NCBI Taxonomy" id="1220924"/>
    <lineage>
        <taxon>Eukaryota</taxon>
        <taxon>Fungi</taxon>
        <taxon>Dikarya</taxon>
        <taxon>Ascomycota</taxon>
        <taxon>Pezizomycotina</taxon>
        <taxon>Eurotiomycetes</taxon>
        <taxon>Chaetothyriomycetidae</taxon>
        <taxon>Chaetothyriales</taxon>
        <taxon>Cyphellophoraceae</taxon>
        <taxon>Cyphellophora</taxon>
    </lineage>
</organism>
<protein>
    <submittedName>
        <fullName evidence="1">Uncharacterized protein</fullName>
    </submittedName>
</protein>
<name>W2RTH9_CYPE1</name>
<dbReference type="RefSeq" id="XP_008718542.1">
    <property type="nucleotide sequence ID" value="XM_008720320.1"/>
</dbReference>
<dbReference type="AlphaFoldDB" id="W2RTH9"/>
<sequence>MPANQQQQQDEEAAAVVVDQEALVNGRWEDEEDDLQPLNQTIFTMFAEFFRKVFDTLIGGVFDNGDRSVYRS</sequence>
<reference evidence="1 2" key="1">
    <citation type="submission" date="2013-03" db="EMBL/GenBank/DDBJ databases">
        <title>The Genome Sequence of Phialophora europaea CBS 101466.</title>
        <authorList>
            <consortium name="The Broad Institute Genomics Platform"/>
            <person name="Cuomo C."/>
            <person name="de Hoog S."/>
            <person name="Gorbushina A."/>
            <person name="Walker B."/>
            <person name="Young S.K."/>
            <person name="Zeng Q."/>
            <person name="Gargeya S."/>
            <person name="Fitzgerald M."/>
            <person name="Haas B."/>
            <person name="Abouelleil A."/>
            <person name="Allen A.W."/>
            <person name="Alvarado L."/>
            <person name="Arachchi H.M."/>
            <person name="Berlin A.M."/>
            <person name="Chapman S.B."/>
            <person name="Gainer-Dewar J."/>
            <person name="Goldberg J."/>
            <person name="Griggs A."/>
            <person name="Gujja S."/>
            <person name="Hansen M."/>
            <person name="Howarth C."/>
            <person name="Imamovic A."/>
            <person name="Ireland A."/>
            <person name="Larimer J."/>
            <person name="McCowan C."/>
            <person name="Murphy C."/>
            <person name="Pearson M."/>
            <person name="Poon T.W."/>
            <person name="Priest M."/>
            <person name="Roberts A."/>
            <person name="Saif S."/>
            <person name="Shea T."/>
            <person name="Sisk P."/>
            <person name="Sykes S."/>
            <person name="Wortman J."/>
            <person name="Nusbaum C."/>
            <person name="Birren B."/>
        </authorList>
    </citation>
    <scope>NUCLEOTIDE SEQUENCE [LARGE SCALE GENOMIC DNA]</scope>
    <source>
        <strain evidence="1 2">CBS 101466</strain>
    </source>
</reference>
<dbReference type="HOGENOM" id="CLU_2722174_0_0_1"/>
<evidence type="ECO:0000313" key="2">
    <source>
        <dbReference type="Proteomes" id="UP000030752"/>
    </source>
</evidence>
<dbReference type="GeneID" id="19973322"/>